<dbReference type="AlphaFoldDB" id="A0A9Q1GMQ2"/>
<comment type="caution">
    <text evidence="2">The sequence shown here is derived from an EMBL/GenBank/DDBJ whole genome shotgun (WGS) entry which is preliminary data.</text>
</comment>
<dbReference type="InterPro" id="IPR056777">
    <property type="entry name" value="Ycf2_N"/>
</dbReference>
<organism evidence="2 3">
    <name type="scientific">Carnegiea gigantea</name>
    <dbReference type="NCBI Taxonomy" id="171969"/>
    <lineage>
        <taxon>Eukaryota</taxon>
        <taxon>Viridiplantae</taxon>
        <taxon>Streptophyta</taxon>
        <taxon>Embryophyta</taxon>
        <taxon>Tracheophyta</taxon>
        <taxon>Spermatophyta</taxon>
        <taxon>Magnoliopsida</taxon>
        <taxon>eudicotyledons</taxon>
        <taxon>Gunneridae</taxon>
        <taxon>Pentapetalae</taxon>
        <taxon>Caryophyllales</taxon>
        <taxon>Cactineae</taxon>
        <taxon>Cactaceae</taxon>
        <taxon>Cactoideae</taxon>
        <taxon>Echinocereeae</taxon>
        <taxon>Carnegiea</taxon>
    </lineage>
</organism>
<accession>A0A9Q1GMQ2</accession>
<dbReference type="Proteomes" id="UP001153076">
    <property type="component" value="Unassembled WGS sequence"/>
</dbReference>
<dbReference type="EMBL" id="JAKOGI010001771">
    <property type="protein sequence ID" value="KAJ8424117.1"/>
    <property type="molecule type" value="Genomic_DNA"/>
</dbReference>
<proteinExistence type="predicted"/>
<sequence length="200" mass="23621">MTNKILLHQSEGHEFKSWIFKLREIKNSYYDSWTRINSLGSSIPIYSLYVEFAIEVWSKNLYLKRLLPILINSIGPINDTLKKSFWFSNMIISLLFLLKGKKISESCFLDPKESIWFLLITKKNCIGKRRDSSCKISNETIAGTEILFKEKDIKYMEFLFVYYLDDLIHKGHDWELFDHLALQNIINLNSGQLFEILVKH</sequence>
<reference evidence="2" key="1">
    <citation type="submission" date="2022-04" db="EMBL/GenBank/DDBJ databases">
        <title>Carnegiea gigantea Genome sequencing and assembly v2.</title>
        <authorList>
            <person name="Copetti D."/>
            <person name="Sanderson M.J."/>
            <person name="Burquez A."/>
            <person name="Wojciechowski M.F."/>
        </authorList>
    </citation>
    <scope>NUCLEOTIDE SEQUENCE</scope>
    <source>
        <strain evidence="2">SGP5-SGP5p</strain>
        <tissue evidence="2">Aerial part</tissue>
    </source>
</reference>
<dbReference type="Pfam" id="PF05695">
    <property type="entry name" value="Ycf2"/>
    <property type="match status" value="1"/>
</dbReference>
<keyword evidence="3" id="KW-1185">Reference proteome</keyword>
<evidence type="ECO:0000313" key="3">
    <source>
        <dbReference type="Proteomes" id="UP001153076"/>
    </source>
</evidence>
<dbReference type="OrthoDB" id="1896775at2759"/>
<protein>
    <recommendedName>
        <fullName evidence="1">Ycf2 N-terminal domain-containing protein</fullName>
    </recommendedName>
</protein>
<evidence type="ECO:0000259" key="1">
    <source>
        <dbReference type="Pfam" id="PF05695"/>
    </source>
</evidence>
<feature type="domain" description="Ycf2 N-terminal" evidence="1">
    <location>
        <begin position="56"/>
        <end position="200"/>
    </location>
</feature>
<name>A0A9Q1GMQ2_9CARY</name>
<gene>
    <name evidence="2" type="ORF">Cgig2_009701</name>
</gene>
<evidence type="ECO:0000313" key="2">
    <source>
        <dbReference type="EMBL" id="KAJ8424117.1"/>
    </source>
</evidence>